<organism evidence="2 3">
    <name type="scientific">Orbilia oligospora</name>
    <name type="common">Nematode-trapping fungus</name>
    <name type="synonym">Arthrobotrys oligospora</name>
    <dbReference type="NCBI Taxonomy" id="2813651"/>
    <lineage>
        <taxon>Eukaryota</taxon>
        <taxon>Fungi</taxon>
        <taxon>Dikarya</taxon>
        <taxon>Ascomycota</taxon>
        <taxon>Pezizomycotina</taxon>
        <taxon>Orbiliomycetes</taxon>
        <taxon>Orbiliales</taxon>
        <taxon>Orbiliaceae</taxon>
        <taxon>Orbilia</taxon>
    </lineage>
</organism>
<feature type="region of interest" description="Disordered" evidence="1">
    <location>
        <begin position="89"/>
        <end position="138"/>
    </location>
</feature>
<feature type="compositionally biased region" description="Polar residues" evidence="1">
    <location>
        <begin position="400"/>
        <end position="417"/>
    </location>
</feature>
<reference evidence="2 3" key="1">
    <citation type="submission" date="2020-01" db="EMBL/GenBank/DDBJ databases">
        <authorList>
            <person name="Palmer J.M."/>
        </authorList>
    </citation>
    <scope>NUCLEOTIDE SEQUENCE [LARGE SCALE GENOMIC DNA]</scope>
    <source>
        <strain evidence="2 3">TWF970</strain>
    </source>
</reference>
<name>A0A7C8R9D2_ORBOL</name>
<proteinExistence type="predicted"/>
<evidence type="ECO:0000313" key="2">
    <source>
        <dbReference type="EMBL" id="KAF3280567.1"/>
    </source>
</evidence>
<feature type="compositionally biased region" description="Polar residues" evidence="1">
    <location>
        <begin position="126"/>
        <end position="138"/>
    </location>
</feature>
<evidence type="ECO:0000256" key="1">
    <source>
        <dbReference type="SAM" id="MobiDB-lite"/>
    </source>
</evidence>
<dbReference type="Proteomes" id="UP000474640">
    <property type="component" value="Unassembled WGS sequence"/>
</dbReference>
<feature type="compositionally biased region" description="Polar residues" evidence="1">
    <location>
        <begin position="99"/>
        <end position="112"/>
    </location>
</feature>
<dbReference type="AlphaFoldDB" id="A0A7C8R9D2"/>
<dbReference type="EMBL" id="JAABOJ010000018">
    <property type="protein sequence ID" value="KAF3280567.1"/>
    <property type="molecule type" value="Genomic_DNA"/>
</dbReference>
<evidence type="ECO:0000313" key="3">
    <source>
        <dbReference type="Proteomes" id="UP000474640"/>
    </source>
</evidence>
<accession>A0A7C8R9D2</accession>
<protein>
    <submittedName>
        <fullName evidence="2">Uncharacterized protein</fullName>
    </submittedName>
</protein>
<sequence>MSETSEEPFDIEAERFLVQLQLALKLLTFEWEANLELLATKLQELCQKYLKHLEQVKSSKLSNGVSDVLVNGTNSNGESQNSTVDVLVAPDVPDADSGNGETVESNEISASKVNGLDTKKSDADDSTNGSELSNNQIYDENLSQESCHLIISNPKFRNKNSNDGYKDWINENLLSVIDLALKNKSVRSEDDAEIDISEEYGDYTFTYSDDTSSESETSYLYIRLENLTKAPLTVESVQCLLQNTLYPSTETISRFPGFTETELIPVPNTEFQDVWDRETLAEWYRGAALLWDGEPFVQDPAAKGGSGGGGGLPPVAGLAGGLLGAIPLSTVAKSAAAITDVSAITEVATNRVKSDGGTKKESTIEAKVEAKDQDGTQTTVEAKVEVTVSEVPDTADEGATTPTTLDSTDAGPSTSTSTSAIEAVVEAIVEAGSEELKEAIVESTAAIQKSEAALVESTVALAETQTSLVESAVALGKTEAALADSKAAATEVLESKAALVTSALDLGKSKDSLVKSAISLGKSKFSLFGTVLKFVDKTGEAFGVDLIDDSLYEDGPANGGKLTGWDKVKSEFPCPFDYPPDKEYKLKFTKSIDDCLPSLTSAEEALSKIIDTHSPTSAPPFSVTSIPGRYILNRFLIATHRIVITYICSENVVRYVTGIEADAAGGSMMSSGLDGVEKVLGFMGPNPAAMAAAGVLKAGRNMAEQKKKDAAAEFQRKSKTLLRKLWFLTTEVHAFLWFTKPQAGGRYEFDTAFHKASWRLVRENRAGIYADEEKPRLTTDVSEDYFIYLQEQTLMLREYTKELEVQAKEMMEDLEKAF</sequence>
<gene>
    <name evidence="2" type="ORF">TWF970_002781</name>
</gene>
<feature type="region of interest" description="Disordered" evidence="1">
    <location>
        <begin position="390"/>
        <end position="417"/>
    </location>
</feature>
<comment type="caution">
    <text evidence="2">The sequence shown here is derived from an EMBL/GenBank/DDBJ whole genome shotgun (WGS) entry which is preliminary data.</text>
</comment>
<dbReference type="OrthoDB" id="5359302at2759"/>